<dbReference type="RefSeq" id="WP_135758487.1">
    <property type="nucleotide sequence ID" value="NZ_RQHW01000002.1"/>
</dbReference>
<dbReference type="Proteomes" id="UP000298058">
    <property type="component" value="Unassembled WGS sequence"/>
</dbReference>
<organism evidence="1 2">
    <name type="scientific">Leptospira idonii</name>
    <dbReference type="NCBI Taxonomy" id="1193500"/>
    <lineage>
        <taxon>Bacteria</taxon>
        <taxon>Pseudomonadati</taxon>
        <taxon>Spirochaetota</taxon>
        <taxon>Spirochaetia</taxon>
        <taxon>Leptospirales</taxon>
        <taxon>Leptospiraceae</taxon>
        <taxon>Leptospira</taxon>
    </lineage>
</organism>
<evidence type="ECO:0000313" key="2">
    <source>
        <dbReference type="Proteomes" id="UP000298058"/>
    </source>
</evidence>
<reference evidence="1" key="1">
    <citation type="journal article" date="2019" name="PLoS Negl. Trop. Dis.">
        <title>Revisiting the worldwide diversity of Leptospira species in the environment.</title>
        <authorList>
            <person name="Vincent A.T."/>
            <person name="Schiettekatte O."/>
            <person name="Bourhy P."/>
            <person name="Veyrier F.J."/>
            <person name="Picardeau M."/>
        </authorList>
    </citation>
    <scope>NUCLEOTIDE SEQUENCE [LARGE SCALE GENOMIC DNA]</scope>
    <source>
        <strain evidence="1">201300427</strain>
    </source>
</reference>
<proteinExistence type="predicted"/>
<name>A0A4R9M4E3_9LEPT</name>
<accession>A0A4R9M4E3</accession>
<gene>
    <name evidence="1" type="ORF">EHS15_00060</name>
</gene>
<protein>
    <submittedName>
        <fullName evidence="1">Uncharacterized protein</fullName>
    </submittedName>
</protein>
<evidence type="ECO:0000313" key="1">
    <source>
        <dbReference type="EMBL" id="TGN20952.1"/>
    </source>
</evidence>
<dbReference type="AlphaFoldDB" id="A0A4R9M4E3"/>
<keyword evidence="2" id="KW-1185">Reference proteome</keyword>
<sequence length="73" mass="8525">MSTQKKSEISWASKKHKKVTEEFIAKINSRQFTKRTLPNASINYPTNEAVQSFKEDVHSKEFKEMVKSAYQTK</sequence>
<dbReference type="EMBL" id="RQHW01000002">
    <property type="protein sequence ID" value="TGN20952.1"/>
    <property type="molecule type" value="Genomic_DNA"/>
</dbReference>
<comment type="caution">
    <text evidence="1">The sequence shown here is derived from an EMBL/GenBank/DDBJ whole genome shotgun (WGS) entry which is preliminary data.</text>
</comment>